<dbReference type="Pfam" id="PF13720">
    <property type="entry name" value="Acetyltransf_11"/>
    <property type="match status" value="1"/>
</dbReference>
<evidence type="ECO:0000256" key="4">
    <source>
        <dbReference type="ARBA" id="ARBA00022679"/>
    </source>
</evidence>
<evidence type="ECO:0000256" key="5">
    <source>
        <dbReference type="ARBA" id="ARBA00023098"/>
    </source>
</evidence>
<feature type="domain" description="Mannose-1-phosphate guanyltransferase C-terminal" evidence="8">
    <location>
        <begin position="6"/>
        <end position="95"/>
    </location>
</feature>
<reference evidence="9" key="2">
    <citation type="submission" date="2020-09" db="EMBL/GenBank/DDBJ databases">
        <authorList>
            <person name="Sun Q."/>
            <person name="Kim S."/>
        </authorList>
    </citation>
    <scope>NUCLEOTIDE SEQUENCE</scope>
    <source>
        <strain evidence="9">KCTC 12710</strain>
    </source>
</reference>
<dbReference type="CDD" id="cd03351">
    <property type="entry name" value="LbH_UDP-GlcNAc_AT"/>
    <property type="match status" value="1"/>
</dbReference>
<keyword evidence="2" id="KW-0444">Lipid biosynthesis</keyword>
<dbReference type="InterPro" id="IPR001451">
    <property type="entry name" value="Hexapep"/>
</dbReference>
<evidence type="ECO:0000256" key="2">
    <source>
        <dbReference type="ARBA" id="ARBA00022516"/>
    </source>
</evidence>
<keyword evidence="5" id="KW-0443">Lipid metabolism</keyword>
<keyword evidence="4" id="KW-0808">Transferase</keyword>
<feature type="domain" description="UDP N-acetylglucosamine O-acyltransferase C-terminal" evidence="7">
    <location>
        <begin position="173"/>
        <end position="254"/>
    </location>
</feature>
<dbReference type="NCBIfam" id="NF003657">
    <property type="entry name" value="PRK05289.1"/>
    <property type="match status" value="1"/>
</dbReference>
<dbReference type="InterPro" id="IPR011004">
    <property type="entry name" value="Trimer_LpxA-like_sf"/>
</dbReference>
<reference evidence="9" key="1">
    <citation type="journal article" date="2014" name="Int. J. Syst. Evol. Microbiol.">
        <title>Complete genome sequence of Corynebacterium casei LMG S-19264T (=DSM 44701T), isolated from a smear-ripened cheese.</title>
        <authorList>
            <consortium name="US DOE Joint Genome Institute (JGI-PGF)"/>
            <person name="Walter F."/>
            <person name="Albersmeier A."/>
            <person name="Kalinowski J."/>
            <person name="Ruckert C."/>
        </authorList>
    </citation>
    <scope>NUCLEOTIDE SEQUENCE</scope>
    <source>
        <strain evidence="9">KCTC 12710</strain>
    </source>
</reference>
<protein>
    <submittedName>
        <fullName evidence="9">Acyl-[acyl-carrier-protein]--UDP-N-acetylglucosamine O-acyltransferase</fullName>
    </submittedName>
</protein>
<dbReference type="GO" id="GO:0008780">
    <property type="term" value="F:acyl-[acyl-carrier-protein]-UDP-N-acetylglucosamine O-acyltransferase activity"/>
    <property type="evidence" value="ECO:0007669"/>
    <property type="project" value="InterPro"/>
</dbReference>
<dbReference type="RefSeq" id="WP_189358754.1">
    <property type="nucleotide sequence ID" value="NZ_BMWZ01000001.1"/>
</dbReference>
<dbReference type="EMBL" id="BMWZ01000001">
    <property type="protein sequence ID" value="GGZ69306.1"/>
    <property type="molecule type" value="Genomic_DNA"/>
</dbReference>
<evidence type="ECO:0000259" key="7">
    <source>
        <dbReference type="Pfam" id="PF13720"/>
    </source>
</evidence>
<organism evidence="9 10">
    <name type="scientific">Algibacter mikhailovii</name>
    <dbReference type="NCBI Taxonomy" id="425498"/>
    <lineage>
        <taxon>Bacteria</taxon>
        <taxon>Pseudomonadati</taxon>
        <taxon>Bacteroidota</taxon>
        <taxon>Flavobacteriia</taxon>
        <taxon>Flavobacteriales</taxon>
        <taxon>Flavobacteriaceae</taxon>
        <taxon>Algibacter</taxon>
    </lineage>
</organism>
<keyword evidence="10" id="KW-1185">Reference proteome</keyword>
<keyword evidence="1" id="KW-0963">Cytoplasm</keyword>
<comment type="caution">
    <text evidence="9">The sequence shown here is derived from an EMBL/GenBank/DDBJ whole genome shotgun (WGS) entry which is preliminary data.</text>
</comment>
<dbReference type="Pfam" id="PF25087">
    <property type="entry name" value="GMPPB_C"/>
    <property type="match status" value="1"/>
</dbReference>
<sequence>MNQPLAYVHPGAKIAKNVVIEPFATIHNNVVIGEGSWIGSNVTIMEGARIGKNCNIFPGAVISGVPQDLKYNDEDTTTEIGDNVTIRECVTINRGTSDRMKTVVGNNCLIMAYCHIAHDCIVGNNCIFSNNSTLAGHITIGDYVVLAGMTAVHQFVSVGNHAFVTGGSLVRKDVPPYVKAAREPLSYVGINSVGLRRRGYTTEKIREIQHIFRILYQRNYNNTQAAEIIEAEMEATPERDEILQFIKNSHRGIMKGYFKSN</sequence>
<dbReference type="InterPro" id="IPR029098">
    <property type="entry name" value="Acetyltransf_C"/>
</dbReference>
<dbReference type="PANTHER" id="PTHR43480">
    <property type="entry name" value="ACYL-[ACYL-CARRIER-PROTEIN]--UDP-N-ACETYLGLUCOSAMINE O-ACYLTRANSFERASE"/>
    <property type="match status" value="1"/>
</dbReference>
<dbReference type="GO" id="GO:0009245">
    <property type="term" value="P:lipid A biosynthetic process"/>
    <property type="evidence" value="ECO:0007669"/>
    <property type="project" value="UniProtKB-KW"/>
</dbReference>
<evidence type="ECO:0000313" key="9">
    <source>
        <dbReference type="EMBL" id="GGZ69306.1"/>
    </source>
</evidence>
<keyword evidence="3" id="KW-0441">Lipid A biosynthesis</keyword>
<dbReference type="Pfam" id="PF00132">
    <property type="entry name" value="Hexapep"/>
    <property type="match status" value="1"/>
</dbReference>
<dbReference type="PIRSF" id="PIRSF000456">
    <property type="entry name" value="UDP-GlcNAc_acltr"/>
    <property type="match status" value="1"/>
</dbReference>
<gene>
    <name evidence="9" type="primary">lpxA</name>
    <name evidence="9" type="ORF">GCM10007028_02880</name>
</gene>
<evidence type="ECO:0000313" key="10">
    <source>
        <dbReference type="Proteomes" id="UP000636004"/>
    </source>
</evidence>
<dbReference type="InterPro" id="IPR056729">
    <property type="entry name" value="GMPPB_C"/>
</dbReference>
<dbReference type="Gene3D" id="1.20.1180.10">
    <property type="entry name" value="Udp N-acetylglucosamine O-acyltransferase, C-terminal domain"/>
    <property type="match status" value="1"/>
</dbReference>
<name>A0A918QVN2_9FLAO</name>
<keyword evidence="6" id="KW-0012">Acyltransferase</keyword>
<dbReference type="Proteomes" id="UP000636004">
    <property type="component" value="Unassembled WGS sequence"/>
</dbReference>
<dbReference type="GO" id="GO:0016020">
    <property type="term" value="C:membrane"/>
    <property type="evidence" value="ECO:0007669"/>
    <property type="project" value="GOC"/>
</dbReference>
<accession>A0A918QVN2</accession>
<proteinExistence type="predicted"/>
<evidence type="ECO:0000256" key="1">
    <source>
        <dbReference type="ARBA" id="ARBA00022490"/>
    </source>
</evidence>
<evidence type="ECO:0000256" key="3">
    <source>
        <dbReference type="ARBA" id="ARBA00022556"/>
    </source>
</evidence>
<dbReference type="PANTHER" id="PTHR43480:SF1">
    <property type="entry name" value="ACYL-[ACYL-CARRIER-PROTEIN]--UDP-N-ACETYLGLUCOSAMINE O-ACYLTRANSFERASE, MITOCHONDRIAL-RELATED"/>
    <property type="match status" value="1"/>
</dbReference>
<dbReference type="SUPFAM" id="SSF51161">
    <property type="entry name" value="Trimeric LpxA-like enzymes"/>
    <property type="match status" value="1"/>
</dbReference>
<dbReference type="InterPro" id="IPR037157">
    <property type="entry name" value="Acetyltransf_C_sf"/>
</dbReference>
<dbReference type="NCBIfam" id="TIGR01852">
    <property type="entry name" value="lipid_A_lpxA"/>
    <property type="match status" value="1"/>
</dbReference>
<dbReference type="InterPro" id="IPR010137">
    <property type="entry name" value="Lipid_A_LpxA"/>
</dbReference>
<evidence type="ECO:0000259" key="8">
    <source>
        <dbReference type="Pfam" id="PF25087"/>
    </source>
</evidence>
<evidence type="ECO:0000256" key="6">
    <source>
        <dbReference type="ARBA" id="ARBA00023315"/>
    </source>
</evidence>
<dbReference type="AlphaFoldDB" id="A0A918QVN2"/>
<dbReference type="Gene3D" id="2.160.10.10">
    <property type="entry name" value="Hexapeptide repeat proteins"/>
    <property type="match status" value="1"/>
</dbReference>